<dbReference type="PANTHER" id="PTHR16266:SF17">
    <property type="entry name" value="BRWD3"/>
    <property type="match status" value="1"/>
</dbReference>
<dbReference type="PRINTS" id="PR00320">
    <property type="entry name" value="GPROTEINBRPT"/>
</dbReference>
<evidence type="ECO:0000256" key="3">
    <source>
        <dbReference type="PROSITE-ProRule" id="PRU00221"/>
    </source>
</evidence>
<dbReference type="Pfam" id="PF00400">
    <property type="entry name" value="WD40"/>
    <property type="match status" value="8"/>
</dbReference>
<feature type="repeat" description="WD" evidence="3">
    <location>
        <begin position="216"/>
        <end position="257"/>
    </location>
</feature>
<evidence type="ECO:0000256" key="4">
    <source>
        <dbReference type="SAM" id="MobiDB-lite"/>
    </source>
</evidence>
<dbReference type="PROSITE" id="PS50082">
    <property type="entry name" value="WD_REPEATS_2"/>
    <property type="match status" value="6"/>
</dbReference>
<dbReference type="Gene3D" id="2.130.10.10">
    <property type="entry name" value="YVTN repeat-like/Quinoprotein amine dehydrogenase"/>
    <property type="match status" value="3"/>
</dbReference>
<feature type="repeat" description="WD" evidence="3">
    <location>
        <begin position="424"/>
        <end position="458"/>
    </location>
</feature>
<proteinExistence type="predicted"/>
<name>A0A0A9Y7G7_LYGHE</name>
<protein>
    <submittedName>
        <fullName evidence="7">Bromodomain and WD repeat-containing protein 3</fullName>
    </submittedName>
</protein>
<evidence type="ECO:0000313" key="7">
    <source>
        <dbReference type="EMBL" id="JAG27033.1"/>
    </source>
</evidence>
<dbReference type="InterPro" id="IPR036322">
    <property type="entry name" value="WD40_repeat_dom_sf"/>
</dbReference>
<dbReference type="InterPro" id="IPR057452">
    <property type="entry name" value="BRWD/PHIP_N"/>
</dbReference>
<organism evidence="7">
    <name type="scientific">Lygus hesperus</name>
    <name type="common">Western plant bug</name>
    <dbReference type="NCBI Taxonomy" id="30085"/>
    <lineage>
        <taxon>Eukaryota</taxon>
        <taxon>Metazoa</taxon>
        <taxon>Ecdysozoa</taxon>
        <taxon>Arthropoda</taxon>
        <taxon>Hexapoda</taxon>
        <taxon>Insecta</taxon>
        <taxon>Pterygota</taxon>
        <taxon>Neoptera</taxon>
        <taxon>Paraneoptera</taxon>
        <taxon>Hemiptera</taxon>
        <taxon>Heteroptera</taxon>
        <taxon>Panheteroptera</taxon>
        <taxon>Cimicomorpha</taxon>
        <taxon>Miridae</taxon>
        <taxon>Mirini</taxon>
        <taxon>Lygus</taxon>
    </lineage>
</organism>
<dbReference type="InterPro" id="IPR015943">
    <property type="entry name" value="WD40/YVTN_repeat-like_dom_sf"/>
</dbReference>
<dbReference type="AlphaFoldDB" id="A0A0A9Y7G7"/>
<keyword evidence="2" id="KW-0677">Repeat</keyword>
<feature type="repeat" description="WD" evidence="3">
    <location>
        <begin position="258"/>
        <end position="294"/>
    </location>
</feature>
<dbReference type="InterPro" id="IPR020472">
    <property type="entry name" value="WD40_PAC1"/>
</dbReference>
<sequence>MDKDITSVQRELYFLIAKFLKSGPCQEAAKALQNELEQHQIVQKRLDWEGDEHEQSFSDMERKYPHIGPNHLEEICCRLGPLLDKEIKPTVPGLKSLLGAGRQSLLRSKDSEKRFLGLVLFAARRNGISLYSPNTVTNHNVVQAIVARSISGLTSRRHLVTPKMYSRVRLLNRILGHLSAVYCLLFDKTGRYIVTGADDLLVKVWSAVDGRLLNSFRGTSAEITDIDISPDNTLLAAGSLDKSIRVWNLQSGYPVATLSSHTGAITGVNFWPNSVDGCSYMVSTSSDGSVAFWSYATVDGQRVFESKPIQYHEKLRPGQSQMLCARFSPGGMFLATGSADHHVRVYKMDREVPYRILEIEKHSDRVDSIQWANRGLKFVSGSKDGTAVLWQYQSQRWTIRHLLMSTTLDGTKGENEDNKTKLKVTMVCWSADDSYLITSVNDNTIKIWNPINGRLLNILKIHKDEVYVLENHPDNPRVMLSAGHDGAVHLWDIVTGEILSSYQNHIEGQGNGAVFDAKWSPDGSMIAATDAHGHILIFGMAPLSEKMKDVPRELFFHTDYRPIIRDGITDQVIDEQTQVPPHLMPPPFLVDIRRNAVSPTFQRLVPGRENCTNDQLIPNIVFTPGGQQEVVEGVVGEARSNIDQMIRALAGLPSNDAHSTVSPRSRPRGEEGVRQSSGNWHRDGLDWQDRVIVANLTRGALAMSEKKVEFIGRLELEEYDRESRKNSRNYS</sequence>
<dbReference type="GO" id="GO:0006357">
    <property type="term" value="P:regulation of transcription by RNA polymerase II"/>
    <property type="evidence" value="ECO:0007669"/>
    <property type="project" value="TreeGrafter"/>
</dbReference>
<dbReference type="InterPro" id="IPR019775">
    <property type="entry name" value="WD40_repeat_CS"/>
</dbReference>
<feature type="repeat" description="WD" evidence="3">
    <location>
        <begin position="174"/>
        <end position="215"/>
    </location>
</feature>
<dbReference type="PANTHER" id="PTHR16266">
    <property type="entry name" value="WD REPEAT DOMAIN 9"/>
    <property type="match status" value="1"/>
</dbReference>
<dbReference type="EMBL" id="GBHO01016573">
    <property type="protein sequence ID" value="JAG27031.1"/>
    <property type="molecule type" value="Transcribed_RNA"/>
</dbReference>
<evidence type="ECO:0000256" key="2">
    <source>
        <dbReference type="ARBA" id="ARBA00022737"/>
    </source>
</evidence>
<feature type="region of interest" description="Disordered" evidence="4">
    <location>
        <begin position="651"/>
        <end position="681"/>
    </location>
</feature>
<dbReference type="GO" id="GO:0008360">
    <property type="term" value="P:regulation of cell shape"/>
    <property type="evidence" value="ECO:0007669"/>
    <property type="project" value="TreeGrafter"/>
</dbReference>
<evidence type="ECO:0000259" key="5">
    <source>
        <dbReference type="Pfam" id="PF25437"/>
    </source>
</evidence>
<reference evidence="7" key="1">
    <citation type="journal article" date="2014" name="PLoS ONE">
        <title>Transcriptome-Based Identification of ABC Transporters in the Western Tarnished Plant Bug Lygus hesperus.</title>
        <authorList>
            <person name="Hull J.J."/>
            <person name="Chaney K."/>
            <person name="Geib S.M."/>
            <person name="Fabrick J.A."/>
            <person name="Brent C.S."/>
            <person name="Walsh D."/>
            <person name="Lavine L.C."/>
        </authorList>
    </citation>
    <scope>NUCLEOTIDE SEQUENCE</scope>
</reference>
<gene>
    <name evidence="7" type="primary">BRWD3_2</name>
    <name evidence="6" type="synonym">BRWD3_0</name>
    <name evidence="8" type="synonym">BRWD3_1</name>
    <name evidence="6" type="ORF">CM83_77476</name>
    <name evidence="7" type="ORF">CM83_77480</name>
    <name evidence="8" type="ORF">CM83_77483</name>
</gene>
<evidence type="ECO:0000313" key="8">
    <source>
        <dbReference type="EMBL" id="JAG27035.1"/>
    </source>
</evidence>
<dbReference type="InterPro" id="IPR001680">
    <property type="entry name" value="WD40_rpt"/>
</dbReference>
<feature type="domain" description="BRWD/PHIP N-terminal" evidence="5">
    <location>
        <begin position="3"/>
        <end position="84"/>
    </location>
</feature>
<dbReference type="GO" id="GO:0007010">
    <property type="term" value="P:cytoskeleton organization"/>
    <property type="evidence" value="ECO:0007669"/>
    <property type="project" value="TreeGrafter"/>
</dbReference>
<dbReference type="GO" id="GO:0005634">
    <property type="term" value="C:nucleus"/>
    <property type="evidence" value="ECO:0007669"/>
    <property type="project" value="TreeGrafter"/>
</dbReference>
<feature type="repeat" description="WD" evidence="3">
    <location>
        <begin position="359"/>
        <end position="400"/>
    </location>
</feature>
<dbReference type="EMBL" id="GBHO01016569">
    <property type="protein sequence ID" value="JAG27035.1"/>
    <property type="molecule type" value="Transcribed_RNA"/>
</dbReference>
<dbReference type="CDD" id="cd00200">
    <property type="entry name" value="WD40"/>
    <property type="match status" value="1"/>
</dbReference>
<dbReference type="InterPro" id="IPR052060">
    <property type="entry name" value="Bromo_WD_repeat"/>
</dbReference>
<feature type="repeat" description="WD" evidence="3">
    <location>
        <begin position="459"/>
        <end position="501"/>
    </location>
</feature>
<accession>A0A0A9Y7G7</accession>
<dbReference type="PROSITE" id="PS00678">
    <property type="entry name" value="WD_REPEATS_1"/>
    <property type="match status" value="2"/>
</dbReference>
<dbReference type="Pfam" id="PF25437">
    <property type="entry name" value="BRWD1_N"/>
    <property type="match status" value="1"/>
</dbReference>
<reference evidence="7" key="2">
    <citation type="submission" date="2014-07" db="EMBL/GenBank/DDBJ databases">
        <authorList>
            <person name="Hull J."/>
        </authorList>
    </citation>
    <scope>NUCLEOTIDE SEQUENCE</scope>
</reference>
<dbReference type="SUPFAM" id="SSF50978">
    <property type="entry name" value="WD40 repeat-like"/>
    <property type="match status" value="1"/>
</dbReference>
<evidence type="ECO:0000313" key="6">
    <source>
        <dbReference type="EMBL" id="JAG27031.1"/>
    </source>
</evidence>
<keyword evidence="1 3" id="KW-0853">WD repeat</keyword>
<dbReference type="EMBL" id="GBHO01016571">
    <property type="protein sequence ID" value="JAG27033.1"/>
    <property type="molecule type" value="Transcribed_RNA"/>
</dbReference>
<evidence type="ECO:0000256" key="1">
    <source>
        <dbReference type="ARBA" id="ARBA00022574"/>
    </source>
</evidence>
<dbReference type="PROSITE" id="PS50294">
    <property type="entry name" value="WD_REPEATS_REGION"/>
    <property type="match status" value="4"/>
</dbReference>
<dbReference type="SMART" id="SM00320">
    <property type="entry name" value="WD40"/>
    <property type="match status" value="8"/>
</dbReference>